<dbReference type="SFLD" id="SFLDF00299">
    <property type="entry name" value="anaerobic_ribonucleoside-triph"/>
    <property type="match status" value="1"/>
</dbReference>
<keyword evidence="2" id="KW-0004">4Fe-4S</keyword>
<evidence type="ECO:0000256" key="1">
    <source>
        <dbReference type="ARBA" id="ARBA00001966"/>
    </source>
</evidence>
<dbReference type="PANTHER" id="PTHR30352">
    <property type="entry name" value="PYRUVATE FORMATE-LYASE-ACTIVATING ENZYME"/>
    <property type="match status" value="1"/>
</dbReference>
<evidence type="ECO:0000256" key="6">
    <source>
        <dbReference type="ARBA" id="ARBA00023014"/>
    </source>
</evidence>
<dbReference type="EMBL" id="JBHTKZ010000011">
    <property type="protein sequence ID" value="MFD1181362.1"/>
    <property type="molecule type" value="Genomic_DNA"/>
</dbReference>
<dbReference type="Pfam" id="PF13353">
    <property type="entry name" value="Fer4_12"/>
    <property type="match status" value="1"/>
</dbReference>
<dbReference type="InterPro" id="IPR007197">
    <property type="entry name" value="rSAM"/>
</dbReference>
<dbReference type="InterPro" id="IPR012837">
    <property type="entry name" value="NrdG"/>
</dbReference>
<keyword evidence="9" id="KW-1185">Reference proteome</keyword>
<comment type="similarity">
    <text evidence="7">Belongs to the organic radical-activating enzymes family.</text>
</comment>
<dbReference type="InterPro" id="IPR013785">
    <property type="entry name" value="Aldolase_TIM"/>
</dbReference>
<evidence type="ECO:0000256" key="5">
    <source>
        <dbReference type="ARBA" id="ARBA00023004"/>
    </source>
</evidence>
<dbReference type="Gene3D" id="3.20.20.70">
    <property type="entry name" value="Aldolase class I"/>
    <property type="match status" value="1"/>
</dbReference>
<dbReference type="SUPFAM" id="SSF102114">
    <property type="entry name" value="Radical SAM enzymes"/>
    <property type="match status" value="1"/>
</dbReference>
<name>A0ABW3SAX9_9BACL</name>
<reference evidence="9" key="1">
    <citation type="journal article" date="2019" name="Int. J. Syst. Evol. Microbiol.">
        <title>The Global Catalogue of Microorganisms (GCM) 10K type strain sequencing project: providing services to taxonomists for standard genome sequencing and annotation.</title>
        <authorList>
            <consortium name="The Broad Institute Genomics Platform"/>
            <consortium name="The Broad Institute Genome Sequencing Center for Infectious Disease"/>
            <person name="Wu L."/>
            <person name="Ma J."/>
        </authorList>
    </citation>
    <scope>NUCLEOTIDE SEQUENCE [LARGE SCALE GENOMIC DNA]</scope>
    <source>
        <strain evidence="9">CCUG 48216</strain>
    </source>
</reference>
<comment type="function">
    <text evidence="7">Activation of anaerobic ribonucleoside-triphosphate reductase under anaerobic conditions by generation of an organic free radical, using S-adenosylmethionine and reduced flavodoxin as cosubstrates to produce 5'-deoxy-adenosine.</text>
</comment>
<dbReference type="PIRSF" id="PIRSF000368">
    <property type="entry name" value="NrdG"/>
    <property type="match status" value="1"/>
</dbReference>
<organism evidence="8 9">
    <name type="scientific">Paenibacillus timonensis</name>
    <dbReference type="NCBI Taxonomy" id="225915"/>
    <lineage>
        <taxon>Bacteria</taxon>
        <taxon>Bacillati</taxon>
        <taxon>Bacillota</taxon>
        <taxon>Bacilli</taxon>
        <taxon>Bacillales</taxon>
        <taxon>Paenibacillaceae</taxon>
        <taxon>Paenibacillus</taxon>
    </lineage>
</organism>
<evidence type="ECO:0000313" key="9">
    <source>
        <dbReference type="Proteomes" id="UP001597211"/>
    </source>
</evidence>
<sequence length="172" mass="19519">MNLCGYYPESINEGEGLRAAVFISGCRHYCKGCFSPKTWNFDYGEPFTLEREAEIIHDIKSNPLLSGLSILGGDPFFSAAEVSGFIDRLVAETGPASIWIYSGYTFEELIERPGSPEYELLRRCEVLVDGRFIEELRDPSLLYRGSSNQRLIDIQQSLRHGQAILWESMFSF</sequence>
<dbReference type="RefSeq" id="WP_240268305.1">
    <property type="nucleotide sequence ID" value="NZ_JAKSXN010000010.1"/>
</dbReference>
<comment type="cofactor">
    <cofactor evidence="1">
        <name>[4Fe-4S] cluster</name>
        <dbReference type="ChEBI" id="CHEBI:49883"/>
    </cofactor>
</comment>
<dbReference type="SFLD" id="SFLDG01063">
    <property type="entry name" value="activating_enzymes__group_1"/>
    <property type="match status" value="1"/>
</dbReference>
<proteinExistence type="inferred from homology"/>
<dbReference type="SFLD" id="SFLDS00029">
    <property type="entry name" value="Radical_SAM"/>
    <property type="match status" value="1"/>
</dbReference>
<protein>
    <recommendedName>
        <fullName evidence="7">Anaerobic ribonucleoside-triphosphate reductase-activating protein</fullName>
        <ecNumber evidence="7">1.97.1.-</ecNumber>
    </recommendedName>
</protein>
<dbReference type="InterPro" id="IPR034457">
    <property type="entry name" value="Organic_radical-activating"/>
</dbReference>
<keyword evidence="6" id="KW-0411">Iron-sulfur</keyword>
<dbReference type="NCBIfam" id="TIGR02491">
    <property type="entry name" value="NrdG"/>
    <property type="match status" value="1"/>
</dbReference>
<gene>
    <name evidence="8" type="primary">nrdG</name>
    <name evidence="8" type="ORF">ACFQ2Z_08340</name>
</gene>
<evidence type="ECO:0000256" key="2">
    <source>
        <dbReference type="ARBA" id="ARBA00022485"/>
    </source>
</evidence>
<evidence type="ECO:0000256" key="7">
    <source>
        <dbReference type="PIRNR" id="PIRNR000368"/>
    </source>
</evidence>
<comment type="caution">
    <text evidence="8">The sequence shown here is derived from an EMBL/GenBank/DDBJ whole genome shotgun (WGS) entry which is preliminary data.</text>
</comment>
<evidence type="ECO:0000313" key="8">
    <source>
        <dbReference type="EMBL" id="MFD1181362.1"/>
    </source>
</evidence>
<keyword evidence="7" id="KW-0560">Oxidoreductase</keyword>
<evidence type="ECO:0000256" key="3">
    <source>
        <dbReference type="ARBA" id="ARBA00022691"/>
    </source>
</evidence>
<dbReference type="EC" id="1.97.1.-" evidence="7"/>
<dbReference type="PANTHER" id="PTHR30352:SF2">
    <property type="entry name" value="ANAEROBIC RIBONUCLEOSIDE-TRIPHOSPHATE REDUCTASE-ACTIVATING PROTEIN"/>
    <property type="match status" value="1"/>
</dbReference>
<keyword evidence="5" id="KW-0408">Iron</keyword>
<dbReference type="Proteomes" id="UP001597211">
    <property type="component" value="Unassembled WGS sequence"/>
</dbReference>
<dbReference type="SFLD" id="SFLDG01066">
    <property type="entry name" value="organic_radical-activating_enz"/>
    <property type="match status" value="1"/>
</dbReference>
<keyword evidence="3" id="KW-0949">S-adenosyl-L-methionine</keyword>
<accession>A0ABW3SAX9</accession>
<dbReference type="InterPro" id="IPR058240">
    <property type="entry name" value="rSAM_sf"/>
</dbReference>
<evidence type="ECO:0000256" key="4">
    <source>
        <dbReference type="ARBA" id="ARBA00022723"/>
    </source>
</evidence>
<keyword evidence="4" id="KW-0479">Metal-binding</keyword>